<dbReference type="InterPro" id="IPR029063">
    <property type="entry name" value="SAM-dependent_MTases_sf"/>
</dbReference>
<evidence type="ECO:0000259" key="7">
    <source>
        <dbReference type="Pfam" id="PF00891"/>
    </source>
</evidence>
<dbReference type="InterPro" id="IPR001077">
    <property type="entry name" value="COMT_C"/>
</dbReference>
<dbReference type="EMBL" id="BT138519">
    <property type="protein sequence ID" value="AFK38314.1"/>
    <property type="molecule type" value="mRNA"/>
</dbReference>
<feature type="domain" description="O-methyltransferase dimerisation" evidence="8">
    <location>
        <begin position="23"/>
        <end position="107"/>
    </location>
</feature>
<evidence type="ECO:0000256" key="5">
    <source>
        <dbReference type="ARBA" id="ARBA00066355"/>
    </source>
</evidence>
<organism evidence="9">
    <name type="scientific">Lotus japonicus</name>
    <name type="common">Lotus corniculatus var. japonicus</name>
    <dbReference type="NCBI Taxonomy" id="34305"/>
    <lineage>
        <taxon>Eukaryota</taxon>
        <taxon>Viridiplantae</taxon>
        <taxon>Streptophyta</taxon>
        <taxon>Embryophyta</taxon>
        <taxon>Tracheophyta</taxon>
        <taxon>Spermatophyta</taxon>
        <taxon>Magnoliopsida</taxon>
        <taxon>eudicotyledons</taxon>
        <taxon>Gunneridae</taxon>
        <taxon>Pentapetalae</taxon>
        <taxon>rosids</taxon>
        <taxon>fabids</taxon>
        <taxon>Fabales</taxon>
        <taxon>Fabaceae</taxon>
        <taxon>Papilionoideae</taxon>
        <taxon>50 kb inversion clade</taxon>
        <taxon>NPAAA clade</taxon>
        <taxon>Hologalegina</taxon>
        <taxon>robinioid clade</taxon>
        <taxon>Loteae</taxon>
        <taxon>Lotus</taxon>
    </lineage>
</organism>
<dbReference type="InterPro" id="IPR012967">
    <property type="entry name" value="COMT_dimerisation"/>
</dbReference>
<evidence type="ECO:0000256" key="3">
    <source>
        <dbReference type="ARBA" id="ARBA00022691"/>
    </source>
</evidence>
<feature type="domain" description="O-methyltransferase C-terminal" evidence="7">
    <location>
        <begin position="140"/>
        <end position="342"/>
    </location>
</feature>
<protein>
    <recommendedName>
        <fullName evidence="5">isoflavone 7-O-methyltransferase</fullName>
        <ecNumber evidence="5">2.1.1.150</ecNumber>
    </recommendedName>
</protein>
<dbReference type="EC" id="2.1.1.150" evidence="5"/>
<dbReference type="GO" id="GO:0009717">
    <property type="term" value="P:isoflavonoid biosynthetic process"/>
    <property type="evidence" value="ECO:0007669"/>
    <property type="project" value="UniProtKB-ARBA"/>
</dbReference>
<keyword evidence="1" id="KW-0489">Methyltransferase</keyword>
<accession>I3SDH2</accession>
<evidence type="ECO:0000256" key="2">
    <source>
        <dbReference type="ARBA" id="ARBA00022679"/>
    </source>
</evidence>
<evidence type="ECO:0000313" key="9">
    <source>
        <dbReference type="EMBL" id="AFK38314.1"/>
    </source>
</evidence>
<dbReference type="Gene3D" id="1.10.10.10">
    <property type="entry name" value="Winged helix-like DNA-binding domain superfamily/Winged helix DNA-binding domain"/>
    <property type="match status" value="1"/>
</dbReference>
<keyword evidence="2" id="KW-0808">Transferase</keyword>
<evidence type="ECO:0000256" key="1">
    <source>
        <dbReference type="ARBA" id="ARBA00022603"/>
    </source>
</evidence>
<reference evidence="9" key="1">
    <citation type="submission" date="2012-05" db="EMBL/GenBank/DDBJ databases">
        <authorList>
            <person name="Krishnakumar V."/>
            <person name="Cheung F."/>
            <person name="Xiao Y."/>
            <person name="Chan A."/>
            <person name="Moskal W.A."/>
            <person name="Town C.D."/>
        </authorList>
    </citation>
    <scope>NUCLEOTIDE SEQUENCE</scope>
</reference>
<name>I3SDH2_LOTJA</name>
<dbReference type="Gene3D" id="3.40.50.150">
    <property type="entry name" value="Vaccinia Virus protein VP39"/>
    <property type="match status" value="1"/>
</dbReference>
<dbReference type="OrthoDB" id="2410195at2759"/>
<dbReference type="PIRSF" id="PIRSF005739">
    <property type="entry name" value="O-mtase"/>
    <property type="match status" value="1"/>
</dbReference>
<evidence type="ECO:0000256" key="6">
    <source>
        <dbReference type="PIRSR" id="PIRSR005739-1"/>
    </source>
</evidence>
<keyword evidence="3" id="KW-0949">S-adenosyl-L-methionine</keyword>
<dbReference type="FunFam" id="3.40.50.150:FF:000057">
    <property type="entry name" value="O-methyltransferase ZRP4"/>
    <property type="match status" value="1"/>
</dbReference>
<dbReference type="RefSeq" id="XP_057426738.1">
    <property type="nucleotide sequence ID" value="XM_057570755.1"/>
</dbReference>
<dbReference type="InterPro" id="IPR016461">
    <property type="entry name" value="COMT-like"/>
</dbReference>
<dbReference type="InterPro" id="IPR036390">
    <property type="entry name" value="WH_DNA-bd_sf"/>
</dbReference>
<dbReference type="GeneID" id="130720139"/>
<comment type="catalytic activity">
    <reaction evidence="4">
        <text>a 7-hydroxyisoflavone + S-adenosyl-L-methionine = a 7-methoxyisoflavone + S-adenosyl-L-homocysteine + H(+)</text>
        <dbReference type="Rhea" id="RHEA:17933"/>
        <dbReference type="ChEBI" id="CHEBI:15378"/>
        <dbReference type="ChEBI" id="CHEBI:55465"/>
        <dbReference type="ChEBI" id="CHEBI:57856"/>
        <dbReference type="ChEBI" id="CHEBI:59789"/>
        <dbReference type="ChEBI" id="CHEBI:140356"/>
        <dbReference type="EC" id="2.1.1.150"/>
    </reaction>
</comment>
<feature type="active site" description="Proton acceptor" evidence="6">
    <location>
        <position position="265"/>
    </location>
</feature>
<dbReference type="SUPFAM" id="SSF46785">
    <property type="entry name" value="Winged helix' DNA-binding domain"/>
    <property type="match status" value="1"/>
</dbReference>
<dbReference type="SUPFAM" id="SSF53335">
    <property type="entry name" value="S-adenosyl-L-methionine-dependent methyltransferases"/>
    <property type="match status" value="1"/>
</dbReference>
<dbReference type="AlphaFoldDB" id="I3SDH2"/>
<dbReference type="Pfam" id="PF00891">
    <property type="entry name" value="Methyltransf_2"/>
    <property type="match status" value="1"/>
</dbReference>
<proteinExistence type="evidence at transcript level"/>
<dbReference type="Pfam" id="PF08100">
    <property type="entry name" value="Dimerisation"/>
    <property type="match status" value="1"/>
</dbReference>
<dbReference type="KEGG" id="lja:130720139"/>
<dbReference type="FunFam" id="1.10.10.10:FF:000213">
    <property type="entry name" value="Coniferyl alcohol 9-O-methyltransferase"/>
    <property type="match status" value="1"/>
</dbReference>
<dbReference type="PROSITE" id="PS51683">
    <property type="entry name" value="SAM_OMT_II"/>
    <property type="match status" value="1"/>
</dbReference>
<evidence type="ECO:0000259" key="8">
    <source>
        <dbReference type="Pfam" id="PF08100"/>
    </source>
</evidence>
<dbReference type="GO" id="GO:0033800">
    <property type="term" value="F:isoflavone 7-O-methyltransferase activity"/>
    <property type="evidence" value="ECO:0007669"/>
    <property type="project" value="UniProtKB-EC"/>
</dbReference>
<evidence type="ECO:0000256" key="4">
    <source>
        <dbReference type="ARBA" id="ARBA00050968"/>
    </source>
</evidence>
<sequence>MGSANGLDASELFEGQALLYMNMFGFLQTMSLKWAMQQGIADIIYNHGKPITFTELVTTLQIPPAKTSLVKRLMRFLGHNGIFAIAGEEEEDHEAYDLTPASKLLISKAAHAGRSDPCLAPIIRMSADPLLINKFHQLGEFLSGDVETLYEVAYGKPVWGFLKDNPEYQSIFNEAMASDSQLVHLALKNCSSVFEGLDTLVDVGGGTGTTARSICEAFPKLKIVVYDLPQVVGNLSGSNNLSFVGGDMFKSIPEADAVLLKWVLHDWSDEVCIQILKNCKDSVSRNGNRGKVIIMDIIINEKEDTQVMTQTKLCMDLIMMGINGKERTGKEWKHLIKEAGFKDYKIFPFFGFRSLIEVYP</sequence>
<dbReference type="GO" id="GO:0046983">
    <property type="term" value="F:protein dimerization activity"/>
    <property type="evidence" value="ECO:0007669"/>
    <property type="project" value="InterPro"/>
</dbReference>
<dbReference type="CDD" id="cd02440">
    <property type="entry name" value="AdoMet_MTases"/>
    <property type="match status" value="1"/>
</dbReference>
<dbReference type="GO" id="GO:0032259">
    <property type="term" value="P:methylation"/>
    <property type="evidence" value="ECO:0007669"/>
    <property type="project" value="UniProtKB-KW"/>
</dbReference>
<dbReference type="InterPro" id="IPR036388">
    <property type="entry name" value="WH-like_DNA-bd_sf"/>
</dbReference>
<dbReference type="PANTHER" id="PTHR11746">
    <property type="entry name" value="O-METHYLTRANSFERASE"/>
    <property type="match status" value="1"/>
</dbReference>